<dbReference type="AlphaFoldDB" id="A0A286F6D5"/>
<organism evidence="1 2">
    <name type="scientific">Spirosoma fluviale</name>
    <dbReference type="NCBI Taxonomy" id="1597977"/>
    <lineage>
        <taxon>Bacteria</taxon>
        <taxon>Pseudomonadati</taxon>
        <taxon>Bacteroidota</taxon>
        <taxon>Cytophagia</taxon>
        <taxon>Cytophagales</taxon>
        <taxon>Cytophagaceae</taxon>
        <taxon>Spirosoma</taxon>
    </lineage>
</organism>
<name>A0A286F6D5_9BACT</name>
<sequence>MWWKKTKVFSKQRLKEANLDPVPFVKERVRSEFARTVLEPLPITQTDLGNEVEFQADALVLSLPQWQTIKADLLTLSEAVSPAQRETIANVIATIEAEGE</sequence>
<accession>A0A286F6D5</accession>
<dbReference type="Proteomes" id="UP000219452">
    <property type="component" value="Unassembled WGS sequence"/>
</dbReference>
<dbReference type="RefSeq" id="WP_097124194.1">
    <property type="nucleotide sequence ID" value="NZ_OCNH01000001.1"/>
</dbReference>
<dbReference type="EMBL" id="OCNH01000001">
    <property type="protein sequence ID" value="SOD78454.1"/>
    <property type="molecule type" value="Genomic_DNA"/>
</dbReference>
<protein>
    <submittedName>
        <fullName evidence="1">Uncharacterized protein</fullName>
    </submittedName>
</protein>
<dbReference type="OrthoDB" id="962333at2"/>
<evidence type="ECO:0000313" key="1">
    <source>
        <dbReference type="EMBL" id="SOD78454.1"/>
    </source>
</evidence>
<gene>
    <name evidence="1" type="ORF">SAMN06269250_0470</name>
</gene>
<proteinExistence type="predicted"/>
<keyword evidence="2" id="KW-1185">Reference proteome</keyword>
<reference evidence="2" key="1">
    <citation type="submission" date="2017-09" db="EMBL/GenBank/DDBJ databases">
        <authorList>
            <person name="Varghese N."/>
            <person name="Submissions S."/>
        </authorList>
    </citation>
    <scope>NUCLEOTIDE SEQUENCE [LARGE SCALE GENOMIC DNA]</scope>
    <source>
        <strain evidence="2">DSM 29961</strain>
    </source>
</reference>
<evidence type="ECO:0000313" key="2">
    <source>
        <dbReference type="Proteomes" id="UP000219452"/>
    </source>
</evidence>